<reference evidence="3 5" key="3">
    <citation type="journal article" date="2021" name="BMC Genomics">
        <title>Genome-resolved metagenome and metatranscriptome analyses of thermophilic composting reveal key bacterial players and their metabolic interactions.</title>
        <authorList>
            <person name="Braga L.P.P."/>
            <person name="Pereira R.V."/>
            <person name="Martins L.F."/>
            <person name="Moura L.M.S."/>
            <person name="Sanchez F.B."/>
            <person name="Patane J.S.L."/>
            <person name="da Silva A.M."/>
            <person name="Setubal J.C."/>
        </authorList>
    </citation>
    <scope>NUCLEOTIDE SEQUENCE [LARGE SCALE GENOMIC DNA]</scope>
    <source>
        <strain evidence="3">ZC4RG45</strain>
    </source>
</reference>
<proteinExistence type="predicted"/>
<dbReference type="EMBL" id="QGUI01000416">
    <property type="protein sequence ID" value="PZM96110.1"/>
    <property type="molecule type" value="Genomic_DNA"/>
</dbReference>
<evidence type="ECO:0000313" key="4">
    <source>
        <dbReference type="EMBL" id="PZM96110.1"/>
    </source>
</evidence>
<evidence type="ECO:0000259" key="2">
    <source>
        <dbReference type="Pfam" id="PF13349"/>
    </source>
</evidence>
<reference evidence="4" key="2">
    <citation type="submission" date="2018-05" db="EMBL/GenBank/DDBJ databases">
        <authorList>
            <person name="Lanie J.A."/>
            <person name="Ng W.-L."/>
            <person name="Kazmierczak K.M."/>
            <person name="Andrzejewski T.M."/>
            <person name="Davidsen T.M."/>
            <person name="Wayne K.J."/>
            <person name="Tettelin H."/>
            <person name="Glass J.I."/>
            <person name="Rusch D."/>
            <person name="Podicherti R."/>
            <person name="Tsui H.-C.T."/>
            <person name="Winkler M.E."/>
        </authorList>
    </citation>
    <scope>NUCLEOTIDE SEQUENCE</scope>
    <source>
        <strain evidence="4">ZC4RG45</strain>
    </source>
</reference>
<feature type="domain" description="DUF4097" evidence="2">
    <location>
        <begin position="115"/>
        <end position="209"/>
    </location>
</feature>
<dbReference type="STRING" id="1111738.GCA_000427905_03787"/>
<comment type="caution">
    <text evidence="4">The sequence shown here is derived from an EMBL/GenBank/DDBJ whole genome shotgun (WGS) entry which is preliminary data.</text>
</comment>
<dbReference type="AlphaFoldDB" id="A0A2W4JAP5"/>
<reference evidence="3" key="4">
    <citation type="submission" date="2023-08" db="EMBL/GenBank/DDBJ databases">
        <authorList>
            <person name="Guima S.E.S."/>
            <person name="Martins L.F."/>
            <person name="Silva A.M."/>
            <person name="Setubal J.C."/>
        </authorList>
    </citation>
    <scope>NUCLEOTIDE SEQUENCE</scope>
    <source>
        <strain evidence="3">ZC4RG45</strain>
    </source>
</reference>
<feature type="region of interest" description="Disordered" evidence="1">
    <location>
        <begin position="201"/>
        <end position="220"/>
    </location>
</feature>
<name>A0A2W4JAP5_9PSEU</name>
<organism evidence="4">
    <name type="scientific">Thermocrispum agreste</name>
    <dbReference type="NCBI Taxonomy" id="37925"/>
    <lineage>
        <taxon>Bacteria</taxon>
        <taxon>Bacillati</taxon>
        <taxon>Actinomycetota</taxon>
        <taxon>Actinomycetes</taxon>
        <taxon>Pseudonocardiales</taxon>
        <taxon>Pseudonocardiaceae</taxon>
        <taxon>Thermocrispum</taxon>
    </lineage>
</organism>
<dbReference type="InterPro" id="IPR025164">
    <property type="entry name" value="Toastrack_DUF4097"/>
</dbReference>
<gene>
    <name evidence="3" type="ORF">DIU77_018165</name>
    <name evidence="4" type="ORF">DIU77_11330</name>
</gene>
<reference evidence="3" key="1">
    <citation type="submission" date="2018-05" db="EMBL/GenBank/DDBJ databases">
        <authorList>
            <person name="Moura L."/>
            <person name="Setubal J.C."/>
        </authorList>
    </citation>
    <scope>NUCLEOTIDE SEQUENCE</scope>
    <source>
        <strain evidence="3">ZC4RG45</strain>
    </source>
</reference>
<dbReference type="Proteomes" id="UP000249324">
    <property type="component" value="Unassembled WGS sequence"/>
</dbReference>
<protein>
    <submittedName>
        <fullName evidence="3">DUF4097 family beta strand repeat-containing protein</fullName>
    </submittedName>
</protein>
<dbReference type="EMBL" id="QGUI02000369">
    <property type="protein sequence ID" value="MFO7194171.1"/>
    <property type="molecule type" value="Genomic_DNA"/>
</dbReference>
<sequence length="239" mass="25382">MSRTVKFVAGVALLAVAVGLVTGWFWRSEATTVERVDQRINTVEIDNESGDVVVRAADVTTIEVRQKFSYRFTAPDRAFSVDGSTLTLDGCGWWCAVDYEVIVPRSVKVVGEIDSGDLQLVGTIGGEIELNSGDAVVRDVTGPLSIRANSGDVTVTGMSSDLTVKANSGDVTAELAKPANVTADIDSGSIQLTVPEGRYQVDGQTDSGRRDIRIGNTPGAPYRLQLDTDSGNVLVRTAS</sequence>
<evidence type="ECO:0000313" key="3">
    <source>
        <dbReference type="EMBL" id="MFO7194171.1"/>
    </source>
</evidence>
<evidence type="ECO:0000313" key="5">
    <source>
        <dbReference type="Proteomes" id="UP000249324"/>
    </source>
</evidence>
<evidence type="ECO:0000256" key="1">
    <source>
        <dbReference type="SAM" id="MobiDB-lite"/>
    </source>
</evidence>
<accession>A0A2W4JAP5</accession>
<dbReference type="Pfam" id="PF13349">
    <property type="entry name" value="DUF4097"/>
    <property type="match status" value="1"/>
</dbReference>